<accession>A0A183CC22</accession>
<organism evidence="1 2">
    <name type="scientific">Globodera pallida</name>
    <name type="common">Potato cyst nematode worm</name>
    <name type="synonym">Heterodera pallida</name>
    <dbReference type="NCBI Taxonomy" id="36090"/>
    <lineage>
        <taxon>Eukaryota</taxon>
        <taxon>Metazoa</taxon>
        <taxon>Ecdysozoa</taxon>
        <taxon>Nematoda</taxon>
        <taxon>Chromadorea</taxon>
        <taxon>Rhabditida</taxon>
        <taxon>Tylenchina</taxon>
        <taxon>Tylenchomorpha</taxon>
        <taxon>Tylenchoidea</taxon>
        <taxon>Heteroderidae</taxon>
        <taxon>Heteroderinae</taxon>
        <taxon>Globodera</taxon>
    </lineage>
</organism>
<protein>
    <submittedName>
        <fullName evidence="2">Spore germination protein</fullName>
    </submittedName>
</protein>
<dbReference type="AlphaFoldDB" id="A0A183CC22"/>
<reference evidence="2" key="3">
    <citation type="submission" date="2016-06" db="UniProtKB">
        <authorList>
            <consortium name="WormBaseParasite"/>
        </authorList>
    </citation>
    <scope>IDENTIFICATION</scope>
</reference>
<proteinExistence type="predicted"/>
<dbReference type="WBParaSite" id="GPLIN_001042300">
    <property type="protein sequence ID" value="GPLIN_001042300"/>
    <property type="gene ID" value="GPLIN_001042300"/>
</dbReference>
<keyword evidence="1" id="KW-1185">Reference proteome</keyword>
<reference evidence="1" key="1">
    <citation type="submission" date="2013-12" db="EMBL/GenBank/DDBJ databases">
        <authorList>
            <person name="Aslett M."/>
        </authorList>
    </citation>
    <scope>NUCLEOTIDE SEQUENCE [LARGE SCALE GENOMIC DNA]</scope>
    <source>
        <strain evidence="1">Lindley</strain>
    </source>
</reference>
<evidence type="ECO:0000313" key="2">
    <source>
        <dbReference type="WBParaSite" id="GPLIN_001042300"/>
    </source>
</evidence>
<dbReference type="Proteomes" id="UP000050741">
    <property type="component" value="Unassembled WGS sequence"/>
</dbReference>
<sequence length="67" mass="7139">MSNFKEFSEGRGPKSMFSSPVVYINGIFLQCTGDETGTAFQNGQTASGGGQLRAIKFSKASQIDANQ</sequence>
<reference evidence="1" key="2">
    <citation type="submission" date="2014-05" db="EMBL/GenBank/DDBJ databases">
        <title>The genome and life-stage specific transcriptomes of Globodera pallida elucidate key aspects of plant parasitism by a cyst nematode.</title>
        <authorList>
            <person name="Cotton J.A."/>
            <person name="Lilley C.J."/>
            <person name="Jones L.M."/>
            <person name="Kikuchi T."/>
            <person name="Reid A.J."/>
            <person name="Thorpe P."/>
            <person name="Tsai I.J."/>
            <person name="Beasley H."/>
            <person name="Blok V."/>
            <person name="Cock P.J.A."/>
            <person name="Van den Akker S.E."/>
            <person name="Holroyd N."/>
            <person name="Hunt M."/>
            <person name="Mantelin S."/>
            <person name="Naghra H."/>
            <person name="Pain A."/>
            <person name="Palomares-Rius J.E."/>
            <person name="Zarowiecki M."/>
            <person name="Berriman M."/>
            <person name="Jones J.T."/>
            <person name="Urwin P.E."/>
        </authorList>
    </citation>
    <scope>NUCLEOTIDE SEQUENCE [LARGE SCALE GENOMIC DNA]</scope>
    <source>
        <strain evidence="1">Lindley</strain>
    </source>
</reference>
<name>A0A183CC22_GLOPA</name>
<evidence type="ECO:0000313" key="1">
    <source>
        <dbReference type="Proteomes" id="UP000050741"/>
    </source>
</evidence>